<dbReference type="PANTHER" id="PTHR23513:SF6">
    <property type="entry name" value="MAJOR FACILITATOR SUPERFAMILY ASSOCIATED DOMAIN-CONTAINING PROTEIN"/>
    <property type="match status" value="1"/>
</dbReference>
<comment type="caution">
    <text evidence="7">The sequence shown here is derived from an EMBL/GenBank/DDBJ whole genome shotgun (WGS) entry which is preliminary data.</text>
</comment>
<feature type="transmembrane region" description="Helical" evidence="6">
    <location>
        <begin position="342"/>
        <end position="362"/>
    </location>
</feature>
<dbReference type="SUPFAM" id="SSF103473">
    <property type="entry name" value="MFS general substrate transporter"/>
    <property type="match status" value="1"/>
</dbReference>
<evidence type="ECO:0000256" key="2">
    <source>
        <dbReference type="ARBA" id="ARBA00022475"/>
    </source>
</evidence>
<dbReference type="Proteomes" id="UP001431429">
    <property type="component" value="Unassembled WGS sequence"/>
</dbReference>
<keyword evidence="8" id="KW-1185">Reference proteome</keyword>
<comment type="subcellular location">
    <subcellularLocation>
        <location evidence="1">Cell membrane</location>
        <topology evidence="1">Multi-pass membrane protein</topology>
    </subcellularLocation>
</comment>
<feature type="transmembrane region" description="Helical" evidence="6">
    <location>
        <begin position="258"/>
        <end position="275"/>
    </location>
</feature>
<feature type="transmembrane region" description="Helical" evidence="6">
    <location>
        <begin position="313"/>
        <end position="336"/>
    </location>
</feature>
<feature type="transmembrane region" description="Helical" evidence="6">
    <location>
        <begin position="224"/>
        <end position="246"/>
    </location>
</feature>
<dbReference type="Pfam" id="PF07690">
    <property type="entry name" value="MFS_1"/>
    <property type="match status" value="1"/>
</dbReference>
<gene>
    <name evidence="7" type="ORF">NBG84_03050</name>
</gene>
<proteinExistence type="predicted"/>
<evidence type="ECO:0000313" key="7">
    <source>
        <dbReference type="EMBL" id="MCM2387300.1"/>
    </source>
</evidence>
<dbReference type="InterPro" id="IPR036259">
    <property type="entry name" value="MFS_trans_sf"/>
</dbReference>
<dbReference type="RefSeq" id="WP_250917648.1">
    <property type="nucleotide sequence ID" value="NZ_JAMQAW010000002.1"/>
</dbReference>
<evidence type="ECO:0000256" key="4">
    <source>
        <dbReference type="ARBA" id="ARBA00022989"/>
    </source>
</evidence>
<keyword evidence="4 6" id="KW-1133">Transmembrane helix</keyword>
<evidence type="ECO:0000256" key="3">
    <source>
        <dbReference type="ARBA" id="ARBA00022692"/>
    </source>
</evidence>
<dbReference type="EMBL" id="JAMQAW010000002">
    <property type="protein sequence ID" value="MCM2387300.1"/>
    <property type="molecule type" value="Genomic_DNA"/>
</dbReference>
<organism evidence="7 8">
    <name type="scientific">Streptomyces albipurpureus</name>
    <dbReference type="NCBI Taxonomy" id="2897419"/>
    <lineage>
        <taxon>Bacteria</taxon>
        <taxon>Bacillati</taxon>
        <taxon>Actinomycetota</taxon>
        <taxon>Actinomycetes</taxon>
        <taxon>Kitasatosporales</taxon>
        <taxon>Streptomycetaceae</taxon>
        <taxon>Streptomyces</taxon>
    </lineage>
</organism>
<keyword evidence="5 6" id="KW-0472">Membrane</keyword>
<protein>
    <recommendedName>
        <fullName evidence="9">MFS transporter</fullName>
    </recommendedName>
</protein>
<evidence type="ECO:0008006" key="9">
    <source>
        <dbReference type="Google" id="ProtNLM"/>
    </source>
</evidence>
<evidence type="ECO:0000256" key="5">
    <source>
        <dbReference type="ARBA" id="ARBA00023136"/>
    </source>
</evidence>
<feature type="transmembrane region" description="Helical" evidence="6">
    <location>
        <begin position="184"/>
        <end position="204"/>
    </location>
</feature>
<feature type="transmembrane region" description="Helical" evidence="6">
    <location>
        <begin position="281"/>
        <end position="301"/>
    </location>
</feature>
<sequence length="381" mass="38593">MCTIPLGVVLAAKSDTGSYAWGAVIAGAYAGGEAIAAPKMGARFQSRPLRRELACVSVIEAIALIGVVVSLSFGVPLAAAVLAAVGGGAASGTFGGLRTLVVNLAPESRENALALDVMVNQVCQVAGPALAASAAVAWNSDVPLLIVSGGLLVAAAVSVKLPPSITGVAKTEHDARSAARPDSTLTVIRAIWPSLVVSTVVLMLQAVLEVSLPSVLGERHGPPAWAGIALSGLAVTSIVGSFLYGLRRWFGRPHTHTLLLAGVFALMVAAVGVVRSPVMTVVLVAACGFFQAAASTARSLTVTDVLPAHAWSVGFSLLYSFGAVGFTVASAVSALFLATGSAAVLLVILGVAGLVIFALTWWREHVTVARKVVPANAANVL</sequence>
<feature type="transmembrane region" description="Helical" evidence="6">
    <location>
        <begin position="53"/>
        <end position="73"/>
    </location>
</feature>
<dbReference type="InterPro" id="IPR011701">
    <property type="entry name" value="MFS"/>
</dbReference>
<evidence type="ECO:0000256" key="6">
    <source>
        <dbReference type="SAM" id="Phobius"/>
    </source>
</evidence>
<evidence type="ECO:0000256" key="1">
    <source>
        <dbReference type="ARBA" id="ARBA00004651"/>
    </source>
</evidence>
<reference evidence="7" key="1">
    <citation type="submission" date="2022-06" db="EMBL/GenBank/DDBJ databases">
        <title>Genome public.</title>
        <authorList>
            <person name="Sun Q."/>
        </authorList>
    </citation>
    <scope>NUCLEOTIDE SEQUENCE</scope>
    <source>
        <strain evidence="7">CWNU-1</strain>
    </source>
</reference>
<accession>A0ABT0UFX4</accession>
<evidence type="ECO:0000313" key="8">
    <source>
        <dbReference type="Proteomes" id="UP001431429"/>
    </source>
</evidence>
<feature type="transmembrane region" description="Helical" evidence="6">
    <location>
        <begin position="79"/>
        <end position="101"/>
    </location>
</feature>
<dbReference type="Gene3D" id="1.20.1250.20">
    <property type="entry name" value="MFS general substrate transporter like domains"/>
    <property type="match status" value="1"/>
</dbReference>
<name>A0ABT0UFX4_9ACTN</name>
<keyword evidence="2" id="KW-1003">Cell membrane</keyword>
<keyword evidence="3 6" id="KW-0812">Transmembrane</keyword>
<dbReference type="PANTHER" id="PTHR23513">
    <property type="entry name" value="INTEGRAL MEMBRANE EFFLUX PROTEIN-RELATED"/>
    <property type="match status" value="1"/>
</dbReference>